<name>A0ABU0JHH6_9HYPH</name>
<gene>
    <name evidence="1" type="ORF">QO011_005906</name>
</gene>
<comment type="caution">
    <text evidence="1">The sequence shown here is derived from an EMBL/GenBank/DDBJ whole genome shotgun (WGS) entry which is preliminary data.</text>
</comment>
<organism evidence="1 2">
    <name type="scientific">Labrys wisconsinensis</name>
    <dbReference type="NCBI Taxonomy" id="425677"/>
    <lineage>
        <taxon>Bacteria</taxon>
        <taxon>Pseudomonadati</taxon>
        <taxon>Pseudomonadota</taxon>
        <taxon>Alphaproteobacteria</taxon>
        <taxon>Hyphomicrobiales</taxon>
        <taxon>Xanthobacteraceae</taxon>
        <taxon>Labrys</taxon>
    </lineage>
</organism>
<dbReference type="SUPFAM" id="SSF47413">
    <property type="entry name" value="lambda repressor-like DNA-binding domains"/>
    <property type="match status" value="1"/>
</dbReference>
<reference evidence="1 2" key="1">
    <citation type="submission" date="2023-07" db="EMBL/GenBank/DDBJ databases">
        <title>Genomic Encyclopedia of Type Strains, Phase IV (KMG-IV): sequencing the most valuable type-strain genomes for metagenomic binning, comparative biology and taxonomic classification.</title>
        <authorList>
            <person name="Goeker M."/>
        </authorList>
    </citation>
    <scope>NUCLEOTIDE SEQUENCE [LARGE SCALE GENOMIC DNA]</scope>
    <source>
        <strain evidence="1 2">DSM 19619</strain>
    </source>
</reference>
<dbReference type="Pfam" id="PF21716">
    <property type="entry name" value="dnstrm_HI1420"/>
    <property type="match status" value="1"/>
</dbReference>
<dbReference type="InterPro" id="IPR014057">
    <property type="entry name" value="HI1420"/>
</dbReference>
<dbReference type="PANTHER" id="PTHR40275:SF1">
    <property type="entry name" value="SSL7038 PROTEIN"/>
    <property type="match status" value="1"/>
</dbReference>
<dbReference type="InterPro" id="IPR010982">
    <property type="entry name" value="Lambda_DNA-bd_dom_sf"/>
</dbReference>
<evidence type="ECO:0000313" key="2">
    <source>
        <dbReference type="Proteomes" id="UP001242480"/>
    </source>
</evidence>
<dbReference type="EC" id="2.1.1.72" evidence="1"/>
<dbReference type="NCBIfam" id="TIGR02684">
    <property type="entry name" value="dnstrm_HI1420"/>
    <property type="match status" value="1"/>
</dbReference>
<keyword evidence="1" id="KW-0489">Methyltransferase</keyword>
<dbReference type="EMBL" id="JAUSVX010000014">
    <property type="protein sequence ID" value="MDQ0472873.1"/>
    <property type="molecule type" value="Genomic_DNA"/>
</dbReference>
<proteinExistence type="predicted"/>
<dbReference type="GO" id="GO:0009007">
    <property type="term" value="F:site-specific DNA-methyltransferase (adenine-specific) activity"/>
    <property type="evidence" value="ECO:0007669"/>
    <property type="project" value="UniProtKB-EC"/>
</dbReference>
<keyword evidence="1" id="KW-0808">Transferase</keyword>
<sequence length="279" mass="30623">MNTVFVGGSRAISRLPVQVREWLDDMRQRGLRIVVGDADGVDRAIQKHFLDAAYPRLTVFCSGSICRNNLGHWPTEHVATGEWTRGYQFYAAKDRIMAGEADHGLMVWDGKSPGTALNVLRLLCAGKTAVLFNVPARRAVMFKRMADWDLFLSEADEELRRSLRERATDAEWLARDAIRQPGGLDSLAAPTGDFGPLQSEAELHATLDEALKAGDAKAIIEALGRIARVRGMSRVARDTGLAREGLYRALSADGNPEFSTVLKVLNAMGFRLGAMKLAA</sequence>
<keyword evidence="2" id="KW-1185">Reference proteome</keyword>
<accession>A0ABU0JHH6</accession>
<protein>
    <submittedName>
        <fullName evidence="1">Adenine-specific DNA-methyltransferase</fullName>
        <ecNumber evidence="1">2.1.1.72</ecNumber>
    </submittedName>
</protein>
<evidence type="ECO:0000313" key="1">
    <source>
        <dbReference type="EMBL" id="MDQ0472873.1"/>
    </source>
</evidence>
<dbReference type="Proteomes" id="UP001242480">
    <property type="component" value="Unassembled WGS sequence"/>
</dbReference>
<dbReference type="PANTHER" id="PTHR40275">
    <property type="entry name" value="SSL7038 PROTEIN"/>
    <property type="match status" value="1"/>
</dbReference>
<dbReference type="GO" id="GO:0032259">
    <property type="term" value="P:methylation"/>
    <property type="evidence" value="ECO:0007669"/>
    <property type="project" value="UniProtKB-KW"/>
</dbReference>
<dbReference type="RefSeq" id="WP_307280356.1">
    <property type="nucleotide sequence ID" value="NZ_JAUSVX010000014.1"/>
</dbReference>